<feature type="domain" description="Helicase C-terminal" evidence="5">
    <location>
        <begin position="76"/>
        <end position="110"/>
    </location>
</feature>
<proteinExistence type="predicted"/>
<name>A0ABQ8B4C4_BRANA</name>
<keyword evidence="4" id="KW-0067">ATP-binding</keyword>
<dbReference type="SUPFAM" id="SSF52540">
    <property type="entry name" value="P-loop containing nucleoside triphosphate hydrolases"/>
    <property type="match status" value="1"/>
</dbReference>
<organism evidence="6 7">
    <name type="scientific">Brassica napus</name>
    <name type="common">Rape</name>
    <dbReference type="NCBI Taxonomy" id="3708"/>
    <lineage>
        <taxon>Eukaryota</taxon>
        <taxon>Viridiplantae</taxon>
        <taxon>Streptophyta</taxon>
        <taxon>Embryophyta</taxon>
        <taxon>Tracheophyta</taxon>
        <taxon>Spermatophyta</taxon>
        <taxon>Magnoliopsida</taxon>
        <taxon>eudicotyledons</taxon>
        <taxon>Gunneridae</taxon>
        <taxon>Pentapetalae</taxon>
        <taxon>rosids</taxon>
        <taxon>malvids</taxon>
        <taxon>Brassicales</taxon>
        <taxon>Brassicaceae</taxon>
        <taxon>Brassiceae</taxon>
        <taxon>Brassica</taxon>
    </lineage>
</organism>
<keyword evidence="1" id="KW-0547">Nucleotide-binding</keyword>
<protein>
    <recommendedName>
        <fullName evidence="5">Helicase C-terminal domain-containing protein</fullName>
    </recommendedName>
</protein>
<dbReference type="Pfam" id="PF00271">
    <property type="entry name" value="Helicase_C"/>
    <property type="match status" value="1"/>
</dbReference>
<evidence type="ECO:0000256" key="4">
    <source>
        <dbReference type="ARBA" id="ARBA00022840"/>
    </source>
</evidence>
<dbReference type="EMBL" id="JAGKQM010000012">
    <property type="protein sequence ID" value="KAH0899637.1"/>
    <property type="molecule type" value="Genomic_DNA"/>
</dbReference>
<keyword evidence="2" id="KW-0378">Hydrolase</keyword>
<evidence type="ECO:0000256" key="1">
    <source>
        <dbReference type="ARBA" id="ARBA00022741"/>
    </source>
</evidence>
<evidence type="ECO:0000259" key="5">
    <source>
        <dbReference type="Pfam" id="PF00271"/>
    </source>
</evidence>
<dbReference type="InterPro" id="IPR027417">
    <property type="entry name" value="P-loop_NTPase"/>
</dbReference>
<evidence type="ECO:0000256" key="2">
    <source>
        <dbReference type="ARBA" id="ARBA00022801"/>
    </source>
</evidence>
<reference evidence="6 7" key="1">
    <citation type="submission" date="2021-05" db="EMBL/GenBank/DDBJ databases">
        <title>Genome Assembly of Synthetic Allotetraploid Brassica napus Reveals Homoeologous Exchanges between Subgenomes.</title>
        <authorList>
            <person name="Davis J.T."/>
        </authorList>
    </citation>
    <scope>NUCLEOTIDE SEQUENCE [LARGE SCALE GENOMIC DNA]</scope>
    <source>
        <strain evidence="7">cv. Da-Ae</strain>
        <tissue evidence="6">Seedling</tissue>
    </source>
</reference>
<dbReference type="PANTHER" id="PTHR47960">
    <property type="entry name" value="DEAD-BOX ATP-DEPENDENT RNA HELICASE 50"/>
    <property type="match status" value="1"/>
</dbReference>
<keyword evidence="7" id="KW-1185">Reference proteome</keyword>
<dbReference type="PROSITE" id="PS51257">
    <property type="entry name" value="PROKAR_LIPOPROTEIN"/>
    <property type="match status" value="1"/>
</dbReference>
<dbReference type="InterPro" id="IPR001650">
    <property type="entry name" value="Helicase_C-like"/>
</dbReference>
<gene>
    <name evidence="6" type="ORF">HID58_049205</name>
</gene>
<evidence type="ECO:0000313" key="6">
    <source>
        <dbReference type="EMBL" id="KAH0899637.1"/>
    </source>
</evidence>
<sequence length="120" mass="13679">MSSNVRNYVAKHILQLGPSLTGCTLCIFQIESCREVIESHTYTRLDTNERQLHILPSYITFTRILKLCFSFQYVTTTSRGIDFTGVDHVVLFNFQCHPSEYVRGVGRTARGVRGVALTEF</sequence>
<evidence type="ECO:0000256" key="3">
    <source>
        <dbReference type="ARBA" id="ARBA00022806"/>
    </source>
</evidence>
<evidence type="ECO:0000313" key="7">
    <source>
        <dbReference type="Proteomes" id="UP000824890"/>
    </source>
</evidence>
<dbReference type="Gene3D" id="3.40.50.300">
    <property type="entry name" value="P-loop containing nucleotide triphosphate hydrolases"/>
    <property type="match status" value="1"/>
</dbReference>
<comment type="caution">
    <text evidence="6">The sequence shown here is derived from an EMBL/GenBank/DDBJ whole genome shotgun (WGS) entry which is preliminary data.</text>
</comment>
<dbReference type="Proteomes" id="UP000824890">
    <property type="component" value="Unassembled WGS sequence"/>
</dbReference>
<keyword evidence="3" id="KW-0347">Helicase</keyword>
<accession>A0ABQ8B4C4</accession>